<organism evidence="2 3">
    <name type="scientific">Schistosoma mattheei</name>
    <dbReference type="NCBI Taxonomy" id="31246"/>
    <lineage>
        <taxon>Eukaryota</taxon>
        <taxon>Metazoa</taxon>
        <taxon>Spiralia</taxon>
        <taxon>Lophotrochozoa</taxon>
        <taxon>Platyhelminthes</taxon>
        <taxon>Trematoda</taxon>
        <taxon>Digenea</taxon>
        <taxon>Strigeidida</taxon>
        <taxon>Schistosomatoidea</taxon>
        <taxon>Schistosomatidae</taxon>
        <taxon>Schistosoma</taxon>
    </lineage>
</organism>
<evidence type="ECO:0000313" key="3">
    <source>
        <dbReference type="Proteomes" id="UP000269396"/>
    </source>
</evidence>
<dbReference type="AlphaFoldDB" id="A0A3P8HMK9"/>
<keyword evidence="1" id="KW-0472">Membrane</keyword>
<protein>
    <submittedName>
        <fullName evidence="2">Uncharacterized protein</fullName>
    </submittedName>
</protein>
<keyword evidence="1" id="KW-0812">Transmembrane</keyword>
<keyword evidence="3" id="KW-1185">Reference proteome</keyword>
<keyword evidence="1" id="KW-1133">Transmembrane helix</keyword>
<proteinExistence type="predicted"/>
<gene>
    <name evidence="2" type="ORF">SMTD_LOCUS20924</name>
</gene>
<evidence type="ECO:0000313" key="2">
    <source>
        <dbReference type="EMBL" id="VDP83674.1"/>
    </source>
</evidence>
<sequence length="52" mass="6002">MVLLLPLLLPLLLLLLLLLIIIIIIIIIIIFERLKLGENVYVIVMLVDVNRK</sequence>
<reference evidence="2 3" key="1">
    <citation type="submission" date="2018-11" db="EMBL/GenBank/DDBJ databases">
        <authorList>
            <consortium name="Pathogen Informatics"/>
        </authorList>
    </citation>
    <scope>NUCLEOTIDE SEQUENCE [LARGE SCALE GENOMIC DNA]</scope>
    <source>
        <strain>Denwood</strain>
        <strain evidence="3">Zambia</strain>
    </source>
</reference>
<dbReference type="Proteomes" id="UP000269396">
    <property type="component" value="Unassembled WGS sequence"/>
</dbReference>
<feature type="transmembrane region" description="Helical" evidence="1">
    <location>
        <begin position="12"/>
        <end position="31"/>
    </location>
</feature>
<evidence type="ECO:0000256" key="1">
    <source>
        <dbReference type="SAM" id="Phobius"/>
    </source>
</evidence>
<dbReference type="EMBL" id="UZAL01045717">
    <property type="protein sequence ID" value="VDP83674.1"/>
    <property type="molecule type" value="Genomic_DNA"/>
</dbReference>
<name>A0A3P8HMK9_9TREM</name>
<accession>A0A3P8HMK9</accession>